<dbReference type="InterPro" id="IPR038050">
    <property type="entry name" value="Neuro_actylchol_rec"/>
</dbReference>
<evidence type="ECO:0000256" key="1">
    <source>
        <dbReference type="ARBA" id="ARBA00004141"/>
    </source>
</evidence>
<proteinExistence type="predicted"/>
<dbReference type="Proteomes" id="UP000826234">
    <property type="component" value="Unassembled WGS sequence"/>
</dbReference>
<gene>
    <name evidence="8" type="ORF">JD844_011618</name>
</gene>
<name>A0ABQ7TK26_PHRPL</name>
<feature type="region of interest" description="Disordered" evidence="5">
    <location>
        <begin position="283"/>
        <end position="309"/>
    </location>
</feature>
<feature type="transmembrane region" description="Helical" evidence="6">
    <location>
        <begin position="318"/>
        <end position="341"/>
    </location>
</feature>
<accession>A0ABQ7TK26</accession>
<evidence type="ECO:0000256" key="3">
    <source>
        <dbReference type="ARBA" id="ARBA00022989"/>
    </source>
</evidence>
<feature type="transmembrane region" description="Helical" evidence="6">
    <location>
        <begin position="201"/>
        <end position="221"/>
    </location>
</feature>
<dbReference type="InterPro" id="IPR036719">
    <property type="entry name" value="Neuro-gated_channel_TM_sf"/>
</dbReference>
<keyword evidence="3 6" id="KW-1133">Transmembrane helix</keyword>
<keyword evidence="9" id="KW-1185">Reference proteome</keyword>
<dbReference type="EMBL" id="JAIPUX010000439">
    <property type="protein sequence ID" value="KAH0629513.1"/>
    <property type="molecule type" value="Genomic_DNA"/>
</dbReference>
<feature type="transmembrane region" description="Helical" evidence="6">
    <location>
        <begin position="233"/>
        <end position="257"/>
    </location>
</feature>
<evidence type="ECO:0000256" key="6">
    <source>
        <dbReference type="SAM" id="Phobius"/>
    </source>
</evidence>
<sequence length="359" mass="40964">MDFIIQDDEAALWYWLAEQLVDERQQSSTSWYNKDLVWDEKEFPFTTLSVPWSSVWTPILTIREMYDVTWMIDSPNVVLHSDGKTEFLLPLSIESNCNFNLFYYPLDVSSCTLSFFSLSNKVNEIEFKVSVQNKILNIKREYLVKDVNITSPRNMAQPYFVVKINLENTGVRTLLSVVVPSIALVVADLCGFVVPLRDRLAYMVTLLLAYLVFHSSVVGSLPGSSSCNALLSIYYTGLLVLLFMSTIETILVTKLVVDNLYLWQNWRLRGRKAKVTAKSPDNKSYCAEDAKDPGKGAEYGTNEEPSHRNGTSVALDRLFFFLYIGLLILFHCLIPALWIFWTCESGKPPGEDHLDGIKW</sequence>
<dbReference type="SUPFAM" id="SSF63712">
    <property type="entry name" value="Nicotinic receptor ligand binding domain-like"/>
    <property type="match status" value="1"/>
</dbReference>
<dbReference type="PROSITE" id="PS00236">
    <property type="entry name" value="NEUROTR_ION_CHANNEL"/>
    <property type="match status" value="1"/>
</dbReference>
<evidence type="ECO:0000313" key="9">
    <source>
        <dbReference type="Proteomes" id="UP000826234"/>
    </source>
</evidence>
<dbReference type="InterPro" id="IPR006201">
    <property type="entry name" value="Neur_channel"/>
</dbReference>
<feature type="compositionally biased region" description="Basic and acidic residues" evidence="5">
    <location>
        <begin position="286"/>
        <end position="295"/>
    </location>
</feature>
<dbReference type="Gene3D" id="2.70.170.10">
    <property type="entry name" value="Neurotransmitter-gated ion-channel ligand-binding domain"/>
    <property type="match status" value="1"/>
</dbReference>
<reference evidence="8 9" key="1">
    <citation type="journal article" date="2022" name="Gigascience">
        <title>A chromosome-level genome assembly and annotation of the desert horned lizard, Phrynosoma platyrhinos, provides insight into chromosomal rearrangements among reptiles.</title>
        <authorList>
            <person name="Koochekian N."/>
            <person name="Ascanio A."/>
            <person name="Farleigh K."/>
            <person name="Card D.C."/>
            <person name="Schield D.R."/>
            <person name="Castoe T.A."/>
            <person name="Jezkova T."/>
        </authorList>
    </citation>
    <scope>NUCLEOTIDE SEQUENCE [LARGE SCALE GENOMIC DNA]</scope>
    <source>
        <strain evidence="8">NK-2021</strain>
    </source>
</reference>
<feature type="domain" description="Neurotransmitter-gated ion-channel ligand-binding" evidence="7">
    <location>
        <begin position="29"/>
        <end position="139"/>
    </location>
</feature>
<protein>
    <recommendedName>
        <fullName evidence="7">Neurotransmitter-gated ion-channel ligand-binding domain-containing protein</fullName>
    </recommendedName>
</protein>
<evidence type="ECO:0000313" key="8">
    <source>
        <dbReference type="EMBL" id="KAH0629513.1"/>
    </source>
</evidence>
<evidence type="ECO:0000256" key="4">
    <source>
        <dbReference type="ARBA" id="ARBA00023136"/>
    </source>
</evidence>
<evidence type="ECO:0000256" key="2">
    <source>
        <dbReference type="ARBA" id="ARBA00022692"/>
    </source>
</evidence>
<comment type="caution">
    <text evidence="8">The sequence shown here is derived from an EMBL/GenBank/DDBJ whole genome shotgun (WGS) entry which is preliminary data.</text>
</comment>
<organism evidence="8 9">
    <name type="scientific">Phrynosoma platyrhinos</name>
    <name type="common">Desert horned lizard</name>
    <dbReference type="NCBI Taxonomy" id="52577"/>
    <lineage>
        <taxon>Eukaryota</taxon>
        <taxon>Metazoa</taxon>
        <taxon>Chordata</taxon>
        <taxon>Craniata</taxon>
        <taxon>Vertebrata</taxon>
        <taxon>Euteleostomi</taxon>
        <taxon>Lepidosauria</taxon>
        <taxon>Squamata</taxon>
        <taxon>Bifurcata</taxon>
        <taxon>Unidentata</taxon>
        <taxon>Episquamata</taxon>
        <taxon>Toxicofera</taxon>
        <taxon>Iguania</taxon>
        <taxon>Phrynosomatidae</taxon>
        <taxon>Phrynosomatinae</taxon>
        <taxon>Phrynosoma</taxon>
    </lineage>
</organism>
<dbReference type="PANTHER" id="PTHR18945">
    <property type="entry name" value="NEUROTRANSMITTER GATED ION CHANNEL"/>
    <property type="match status" value="1"/>
</dbReference>
<feature type="transmembrane region" description="Helical" evidence="6">
    <location>
        <begin position="174"/>
        <end position="194"/>
    </location>
</feature>
<dbReference type="Gene3D" id="1.20.58.390">
    <property type="entry name" value="Neurotransmitter-gated ion-channel transmembrane domain"/>
    <property type="match status" value="1"/>
</dbReference>
<evidence type="ECO:0000256" key="5">
    <source>
        <dbReference type="SAM" id="MobiDB-lite"/>
    </source>
</evidence>
<keyword evidence="4 6" id="KW-0472">Membrane</keyword>
<dbReference type="InterPro" id="IPR006202">
    <property type="entry name" value="Neur_chan_lig-bd"/>
</dbReference>
<dbReference type="InterPro" id="IPR036734">
    <property type="entry name" value="Neur_chan_lig-bd_sf"/>
</dbReference>
<keyword evidence="2 6" id="KW-0812">Transmembrane</keyword>
<comment type="subcellular location">
    <subcellularLocation>
        <location evidence="1">Membrane</location>
        <topology evidence="1">Multi-pass membrane protein</topology>
    </subcellularLocation>
</comment>
<evidence type="ECO:0000259" key="7">
    <source>
        <dbReference type="Pfam" id="PF02931"/>
    </source>
</evidence>
<dbReference type="InterPro" id="IPR018000">
    <property type="entry name" value="Neurotransmitter_ion_chnl_CS"/>
</dbReference>
<dbReference type="Pfam" id="PF02931">
    <property type="entry name" value="Neur_chan_LBD"/>
    <property type="match status" value="1"/>
</dbReference>
<dbReference type="SUPFAM" id="SSF90112">
    <property type="entry name" value="Neurotransmitter-gated ion-channel transmembrane pore"/>
    <property type="match status" value="1"/>
</dbReference>